<evidence type="ECO:0000313" key="1">
    <source>
        <dbReference type="EMBL" id="CAF4632493.1"/>
    </source>
</evidence>
<gene>
    <name evidence="1" type="ORF">SRO942_LOCUS49894</name>
</gene>
<proteinExistence type="predicted"/>
<feature type="non-terminal residue" evidence="1">
    <location>
        <position position="1"/>
    </location>
</feature>
<dbReference type="Gene3D" id="3.90.176.10">
    <property type="entry name" value="Toxin ADP-ribosyltransferase, Chain A, domain 1"/>
    <property type="match status" value="1"/>
</dbReference>
<evidence type="ECO:0000313" key="2">
    <source>
        <dbReference type="Proteomes" id="UP000681722"/>
    </source>
</evidence>
<reference evidence="1" key="1">
    <citation type="submission" date="2021-02" db="EMBL/GenBank/DDBJ databases">
        <authorList>
            <person name="Nowell W R."/>
        </authorList>
    </citation>
    <scope>NUCLEOTIDE SEQUENCE</scope>
</reference>
<comment type="caution">
    <text evidence="1">The sequence shown here is derived from an EMBL/GenBank/DDBJ whole genome shotgun (WGS) entry which is preliminary data.</text>
</comment>
<sequence length="132" mass="15322">PNDAIYWYTKEIFVYRLINKALRTEDIEALIILRFYIRDISKNLKNKYDILKQRQEHNPIVVSYRGLKLKPPELYYLKCNVGQAIATNGFLSTSRSKDVAYSFAKKGIKHLDVETVMIEIEVDTSSTTNTIS</sequence>
<dbReference type="EMBL" id="CAJOBC010137026">
    <property type="protein sequence ID" value="CAF4632493.1"/>
    <property type="molecule type" value="Genomic_DNA"/>
</dbReference>
<protein>
    <submittedName>
        <fullName evidence="1">Uncharacterized protein</fullName>
    </submittedName>
</protein>
<accession>A0A8S2ZH97</accession>
<dbReference type="SUPFAM" id="SSF56399">
    <property type="entry name" value="ADP-ribosylation"/>
    <property type="match status" value="1"/>
</dbReference>
<name>A0A8S2ZH97_9BILA</name>
<dbReference type="PROSITE" id="PS51996">
    <property type="entry name" value="TR_MART"/>
    <property type="match status" value="1"/>
</dbReference>
<dbReference type="AlphaFoldDB" id="A0A8S2ZH97"/>
<dbReference type="Proteomes" id="UP000681722">
    <property type="component" value="Unassembled WGS sequence"/>
</dbReference>
<organism evidence="1 2">
    <name type="scientific">Didymodactylos carnosus</name>
    <dbReference type="NCBI Taxonomy" id="1234261"/>
    <lineage>
        <taxon>Eukaryota</taxon>
        <taxon>Metazoa</taxon>
        <taxon>Spiralia</taxon>
        <taxon>Gnathifera</taxon>
        <taxon>Rotifera</taxon>
        <taxon>Eurotatoria</taxon>
        <taxon>Bdelloidea</taxon>
        <taxon>Philodinida</taxon>
        <taxon>Philodinidae</taxon>
        <taxon>Didymodactylos</taxon>
    </lineage>
</organism>